<dbReference type="AlphaFoldDB" id="A0A2H6KFZ7"/>
<reference evidence="1 2" key="1">
    <citation type="journal article" date="2017" name="BMC Genomics">
        <title>Whole-genome assembly of Babesia ovata and comparative genomics between closely related pathogens.</title>
        <authorList>
            <person name="Yamagishi J."/>
            <person name="Asada M."/>
            <person name="Hakimi H."/>
            <person name="Tanaka T.Q."/>
            <person name="Sugimoto C."/>
            <person name="Kawazu S."/>
        </authorList>
    </citation>
    <scope>NUCLEOTIDE SEQUENCE [LARGE SCALE GENOMIC DNA]</scope>
    <source>
        <strain evidence="1 2">Miyake</strain>
    </source>
</reference>
<organism evidence="1 2">
    <name type="scientific">Babesia ovata</name>
    <dbReference type="NCBI Taxonomy" id="189622"/>
    <lineage>
        <taxon>Eukaryota</taxon>
        <taxon>Sar</taxon>
        <taxon>Alveolata</taxon>
        <taxon>Apicomplexa</taxon>
        <taxon>Aconoidasida</taxon>
        <taxon>Piroplasmida</taxon>
        <taxon>Babesiidae</taxon>
        <taxon>Babesia</taxon>
    </lineage>
</organism>
<sequence>MSFMMCLQTCPAGLRPLKPHRHCPDWDRLAADDLQAINGARGSALPNSIHNHDKDHPKTLSSLLGCDIDNANCPQHLSPITYRAYALYSTAFAHHYLSWAVYLPDRLWESLLKLQDDLNKLQCHDSKSKPLHQCDKALPLLYSHGFTPPEGTLQ</sequence>
<dbReference type="Proteomes" id="UP000236319">
    <property type="component" value="Unassembled WGS sequence"/>
</dbReference>
<gene>
    <name evidence="1" type="ORF">BOVATA_034090</name>
</gene>
<comment type="caution">
    <text evidence="1">The sequence shown here is derived from an EMBL/GenBank/DDBJ whole genome shotgun (WGS) entry which is preliminary data.</text>
</comment>
<name>A0A2H6KFZ7_9APIC</name>
<dbReference type="EMBL" id="BDSA01000003">
    <property type="protein sequence ID" value="GBE61916.1"/>
    <property type="molecule type" value="Genomic_DNA"/>
</dbReference>
<evidence type="ECO:0000313" key="2">
    <source>
        <dbReference type="Proteomes" id="UP000236319"/>
    </source>
</evidence>
<dbReference type="RefSeq" id="XP_028868159.1">
    <property type="nucleotide sequence ID" value="XM_029012326.1"/>
</dbReference>
<keyword evidence="2" id="KW-1185">Reference proteome</keyword>
<protein>
    <submittedName>
        <fullName evidence="1">Ribosome-binding protein 1</fullName>
    </submittedName>
</protein>
<dbReference type="GeneID" id="39875686"/>
<proteinExistence type="predicted"/>
<dbReference type="VEuPathDB" id="PiroplasmaDB:BOVATA_034090"/>
<accession>A0A2H6KFZ7</accession>
<evidence type="ECO:0000313" key="1">
    <source>
        <dbReference type="EMBL" id="GBE61916.1"/>
    </source>
</evidence>